<dbReference type="Proteomes" id="UP000231516">
    <property type="component" value="Unassembled WGS sequence"/>
</dbReference>
<proteinExistence type="inferred from homology"/>
<keyword evidence="3" id="KW-1003">Cell membrane</keyword>
<dbReference type="SUPFAM" id="SSF161098">
    <property type="entry name" value="MetI-like"/>
    <property type="match status" value="1"/>
</dbReference>
<sequence>MYFYNQKVKQIKTLSRIISIAAFIAIWAGLAFVLQDRETLPGPLAVWQLMIGELQSGELLFHIAITLRRVAFAFVIAMSLGVVFGLIIGRNRNVNRWFDSWLLIFLNLPALVTIVLCYLWIGLTETAAIVAVSLNKIPMVTVMIREGARALDPKLFDMAQVFHMNRAARLRHVILPQLAPQLAASARTGLALIWKIVLVVEFLGRSNGVGFQIHLYFQLFDVGRVMAYSISFVLVMLAVEYLILQPIENRANRWRHA</sequence>
<dbReference type="Pfam" id="PF00528">
    <property type="entry name" value="BPD_transp_1"/>
    <property type="match status" value="1"/>
</dbReference>
<evidence type="ECO:0000313" key="9">
    <source>
        <dbReference type="EMBL" id="PIB24622.1"/>
    </source>
</evidence>
<feature type="transmembrane region" description="Helical" evidence="7">
    <location>
        <begin position="70"/>
        <end position="89"/>
    </location>
</feature>
<reference evidence="9 10" key="1">
    <citation type="submission" date="2016-08" db="EMBL/GenBank/DDBJ databases">
        <title>Draft genome of Amylibacter sp. strain 4G11.</title>
        <authorList>
            <person name="Wong S.-K."/>
            <person name="Hamasaki K."/>
            <person name="Yoshizawa S."/>
        </authorList>
    </citation>
    <scope>NUCLEOTIDE SEQUENCE [LARGE SCALE GENOMIC DNA]</scope>
    <source>
        <strain evidence="9 10">4G11</strain>
    </source>
</reference>
<keyword evidence="5 7" id="KW-1133">Transmembrane helix</keyword>
<evidence type="ECO:0000256" key="3">
    <source>
        <dbReference type="ARBA" id="ARBA00022475"/>
    </source>
</evidence>
<keyword evidence="10" id="KW-1185">Reference proteome</keyword>
<evidence type="ECO:0000256" key="4">
    <source>
        <dbReference type="ARBA" id="ARBA00022692"/>
    </source>
</evidence>
<feature type="transmembrane region" description="Helical" evidence="7">
    <location>
        <begin position="101"/>
        <end position="121"/>
    </location>
</feature>
<name>A0A2G5K6H6_9RHOB</name>
<organism evidence="9 10">
    <name type="scientific">Paramylibacter kogurei</name>
    <dbReference type="NCBI Taxonomy" id="1889778"/>
    <lineage>
        <taxon>Bacteria</taxon>
        <taxon>Pseudomonadati</taxon>
        <taxon>Pseudomonadota</taxon>
        <taxon>Alphaproteobacteria</taxon>
        <taxon>Rhodobacterales</taxon>
        <taxon>Paracoccaceae</taxon>
        <taxon>Paramylibacter</taxon>
    </lineage>
</organism>
<evidence type="ECO:0000256" key="1">
    <source>
        <dbReference type="ARBA" id="ARBA00004651"/>
    </source>
</evidence>
<dbReference type="PANTHER" id="PTHR30151:SF38">
    <property type="entry name" value="ALIPHATIC SULFONATES TRANSPORT PERMEASE PROTEIN SSUC-RELATED"/>
    <property type="match status" value="1"/>
</dbReference>
<comment type="subcellular location">
    <subcellularLocation>
        <location evidence="1 7">Cell membrane</location>
        <topology evidence="1 7">Multi-pass membrane protein</topology>
    </subcellularLocation>
</comment>
<gene>
    <name evidence="9" type="ORF">BFP76_05415</name>
</gene>
<dbReference type="EMBL" id="MDGM01000012">
    <property type="protein sequence ID" value="PIB24622.1"/>
    <property type="molecule type" value="Genomic_DNA"/>
</dbReference>
<dbReference type="AlphaFoldDB" id="A0A2G5K6H6"/>
<dbReference type="GO" id="GO:0055085">
    <property type="term" value="P:transmembrane transport"/>
    <property type="evidence" value="ECO:0007669"/>
    <property type="project" value="InterPro"/>
</dbReference>
<keyword evidence="6 7" id="KW-0472">Membrane</keyword>
<feature type="transmembrane region" description="Helical" evidence="7">
    <location>
        <begin position="14"/>
        <end position="34"/>
    </location>
</feature>
<feature type="transmembrane region" description="Helical" evidence="7">
    <location>
        <begin position="225"/>
        <end position="244"/>
    </location>
</feature>
<evidence type="ECO:0000256" key="2">
    <source>
        <dbReference type="ARBA" id="ARBA00022448"/>
    </source>
</evidence>
<dbReference type="PROSITE" id="PS50928">
    <property type="entry name" value="ABC_TM1"/>
    <property type="match status" value="1"/>
</dbReference>
<keyword evidence="4 7" id="KW-0812">Transmembrane</keyword>
<feature type="domain" description="ABC transmembrane type-1" evidence="8">
    <location>
        <begin position="63"/>
        <end position="243"/>
    </location>
</feature>
<keyword evidence="2 7" id="KW-0813">Transport</keyword>
<comment type="caution">
    <text evidence="9">The sequence shown here is derived from an EMBL/GenBank/DDBJ whole genome shotgun (WGS) entry which is preliminary data.</text>
</comment>
<dbReference type="GO" id="GO:0005886">
    <property type="term" value="C:plasma membrane"/>
    <property type="evidence" value="ECO:0007669"/>
    <property type="project" value="UniProtKB-SubCell"/>
</dbReference>
<evidence type="ECO:0000313" key="10">
    <source>
        <dbReference type="Proteomes" id="UP000231516"/>
    </source>
</evidence>
<protein>
    <submittedName>
        <fullName evidence="9">ABC transporter permease</fullName>
    </submittedName>
</protein>
<evidence type="ECO:0000256" key="7">
    <source>
        <dbReference type="RuleBase" id="RU363032"/>
    </source>
</evidence>
<evidence type="ECO:0000259" key="8">
    <source>
        <dbReference type="PROSITE" id="PS50928"/>
    </source>
</evidence>
<evidence type="ECO:0000256" key="5">
    <source>
        <dbReference type="ARBA" id="ARBA00022989"/>
    </source>
</evidence>
<comment type="similarity">
    <text evidence="7">Belongs to the binding-protein-dependent transport system permease family.</text>
</comment>
<evidence type="ECO:0000256" key="6">
    <source>
        <dbReference type="ARBA" id="ARBA00023136"/>
    </source>
</evidence>
<dbReference type="InterPro" id="IPR035906">
    <property type="entry name" value="MetI-like_sf"/>
</dbReference>
<dbReference type="Gene3D" id="1.10.3720.10">
    <property type="entry name" value="MetI-like"/>
    <property type="match status" value="1"/>
</dbReference>
<dbReference type="InterPro" id="IPR000515">
    <property type="entry name" value="MetI-like"/>
</dbReference>
<dbReference type="CDD" id="cd06261">
    <property type="entry name" value="TM_PBP2"/>
    <property type="match status" value="1"/>
</dbReference>
<dbReference type="PANTHER" id="PTHR30151">
    <property type="entry name" value="ALKANE SULFONATE ABC TRANSPORTER-RELATED, MEMBRANE SUBUNIT"/>
    <property type="match status" value="1"/>
</dbReference>
<accession>A0A2G5K6H6</accession>